<feature type="transmembrane region" description="Helical" evidence="9">
    <location>
        <begin position="149"/>
        <end position="172"/>
    </location>
</feature>
<keyword evidence="11" id="KW-1185">Reference proteome</keyword>
<feature type="transmembrane region" description="Helical" evidence="9">
    <location>
        <begin position="94"/>
        <end position="113"/>
    </location>
</feature>
<dbReference type="RefSeq" id="WP_230096772.1">
    <property type="nucleotide sequence ID" value="NZ_CAKKNS010000004.1"/>
</dbReference>
<evidence type="ECO:0000256" key="1">
    <source>
        <dbReference type="ARBA" id="ARBA00004651"/>
    </source>
</evidence>
<name>A0ABN8BJD5_9LACO</name>
<keyword evidence="6 9" id="KW-1133">Transmembrane helix</keyword>
<evidence type="ECO:0000256" key="9">
    <source>
        <dbReference type="SAM" id="Phobius"/>
    </source>
</evidence>
<dbReference type="EMBL" id="CAKKNS010000004">
    <property type="protein sequence ID" value="CAH0416729.1"/>
    <property type="molecule type" value="Genomic_DNA"/>
</dbReference>
<evidence type="ECO:0000256" key="7">
    <source>
        <dbReference type="ARBA" id="ARBA00023136"/>
    </source>
</evidence>
<evidence type="ECO:0000256" key="8">
    <source>
        <dbReference type="PIRNR" id="PIRNR016661"/>
    </source>
</evidence>
<keyword evidence="3 8" id="KW-0813">Transport</keyword>
<protein>
    <recommendedName>
        <fullName evidence="8">Biotin transporter</fullName>
    </recommendedName>
</protein>
<evidence type="ECO:0000256" key="5">
    <source>
        <dbReference type="ARBA" id="ARBA00022692"/>
    </source>
</evidence>
<dbReference type="Gene3D" id="1.10.1760.20">
    <property type="match status" value="1"/>
</dbReference>
<comment type="subcellular location">
    <subcellularLocation>
        <location evidence="1 8">Cell membrane</location>
        <topology evidence="1 8">Multi-pass membrane protein</topology>
    </subcellularLocation>
</comment>
<dbReference type="Proteomes" id="UP000789707">
    <property type="component" value="Unassembled WGS sequence"/>
</dbReference>
<organism evidence="10 11">
    <name type="scientific">Periweissella fabaria</name>
    <dbReference type="NCBI Taxonomy" id="546157"/>
    <lineage>
        <taxon>Bacteria</taxon>
        <taxon>Bacillati</taxon>
        <taxon>Bacillota</taxon>
        <taxon>Bacilli</taxon>
        <taxon>Lactobacillales</taxon>
        <taxon>Lactobacillaceae</taxon>
        <taxon>Periweissella</taxon>
    </lineage>
</organism>
<sequence length="182" mass="19635">MDKPTSKKQANVRTLILAAEFAVFLAIFAQISIPFGIVPFTGQTLALGLFASIARPKISMSTVGLYLILGAIGLPVFAGGSTGLTVLFGPNAGYLFGFFVYVAVVSLVIVKYHRWWQIGLVNLVAALLQLLLGTIVYALWIHVPVIQALYAGMVVFIPLAIVKVIIVTLVATKIIQRFGIFK</sequence>
<evidence type="ECO:0000256" key="4">
    <source>
        <dbReference type="ARBA" id="ARBA00022475"/>
    </source>
</evidence>
<feature type="transmembrane region" description="Helical" evidence="9">
    <location>
        <begin position="120"/>
        <end position="143"/>
    </location>
</feature>
<dbReference type="Pfam" id="PF02632">
    <property type="entry name" value="BioY"/>
    <property type="match status" value="1"/>
</dbReference>
<comment type="caution">
    <text evidence="10">The sequence shown here is derived from an EMBL/GenBank/DDBJ whole genome shotgun (WGS) entry which is preliminary data.</text>
</comment>
<gene>
    <name evidence="10" type="primary">bioY2</name>
    <name evidence="10" type="ORF">WFA24289_01041</name>
</gene>
<keyword evidence="5 9" id="KW-0812">Transmembrane</keyword>
<evidence type="ECO:0000256" key="3">
    <source>
        <dbReference type="ARBA" id="ARBA00022448"/>
    </source>
</evidence>
<dbReference type="PIRSF" id="PIRSF016661">
    <property type="entry name" value="BioY"/>
    <property type="match status" value="1"/>
</dbReference>
<evidence type="ECO:0000313" key="11">
    <source>
        <dbReference type="Proteomes" id="UP000789707"/>
    </source>
</evidence>
<dbReference type="PANTHER" id="PTHR34295:SF4">
    <property type="entry name" value="BIOTIN TRANSPORTER BIOY-RELATED"/>
    <property type="match status" value="1"/>
</dbReference>
<accession>A0ABN8BJD5</accession>
<keyword evidence="4 8" id="KW-1003">Cell membrane</keyword>
<evidence type="ECO:0000313" key="10">
    <source>
        <dbReference type="EMBL" id="CAH0416729.1"/>
    </source>
</evidence>
<proteinExistence type="inferred from homology"/>
<evidence type="ECO:0000256" key="2">
    <source>
        <dbReference type="ARBA" id="ARBA00010692"/>
    </source>
</evidence>
<comment type="similarity">
    <text evidence="2 8">Belongs to the BioY family.</text>
</comment>
<evidence type="ECO:0000256" key="6">
    <source>
        <dbReference type="ARBA" id="ARBA00022989"/>
    </source>
</evidence>
<keyword evidence="7 8" id="KW-0472">Membrane</keyword>
<feature type="transmembrane region" description="Helical" evidence="9">
    <location>
        <begin position="66"/>
        <end position="88"/>
    </location>
</feature>
<dbReference type="PANTHER" id="PTHR34295">
    <property type="entry name" value="BIOTIN TRANSPORTER BIOY"/>
    <property type="match status" value="1"/>
</dbReference>
<dbReference type="InterPro" id="IPR003784">
    <property type="entry name" value="BioY"/>
</dbReference>
<reference evidence="10 11" key="1">
    <citation type="submission" date="2021-11" db="EMBL/GenBank/DDBJ databases">
        <authorList>
            <person name="Depoorter E."/>
        </authorList>
    </citation>
    <scope>NUCLEOTIDE SEQUENCE [LARGE SCALE GENOMIC DNA]</scope>
    <source>
        <strain evidence="10 11">LMG 24289</strain>
    </source>
</reference>